<feature type="transmembrane region" description="Helical" evidence="1">
    <location>
        <begin position="6"/>
        <end position="23"/>
    </location>
</feature>
<feature type="transmembrane region" description="Helical" evidence="1">
    <location>
        <begin position="52"/>
        <end position="73"/>
    </location>
</feature>
<name>A0A8J7DZD6_9CYAN</name>
<feature type="transmembrane region" description="Helical" evidence="1">
    <location>
        <begin position="147"/>
        <end position="173"/>
    </location>
</feature>
<dbReference type="AlphaFoldDB" id="A0A8J7DZD6"/>
<dbReference type="EMBL" id="JADEWZ010000036">
    <property type="protein sequence ID" value="MBE9118055.1"/>
    <property type="molecule type" value="Genomic_DNA"/>
</dbReference>
<organism evidence="2 3">
    <name type="scientific">Lusitaniella coriacea LEGE 07157</name>
    <dbReference type="NCBI Taxonomy" id="945747"/>
    <lineage>
        <taxon>Bacteria</taxon>
        <taxon>Bacillati</taxon>
        <taxon>Cyanobacteriota</taxon>
        <taxon>Cyanophyceae</taxon>
        <taxon>Spirulinales</taxon>
        <taxon>Lusitaniellaceae</taxon>
        <taxon>Lusitaniella</taxon>
    </lineage>
</organism>
<dbReference type="RefSeq" id="WP_194031137.1">
    <property type="nucleotide sequence ID" value="NZ_JADEWZ010000036.1"/>
</dbReference>
<comment type="caution">
    <text evidence="2">The sequence shown here is derived from an EMBL/GenBank/DDBJ whole genome shotgun (WGS) entry which is preliminary data.</text>
</comment>
<feature type="transmembrane region" description="Helical" evidence="1">
    <location>
        <begin position="85"/>
        <end position="102"/>
    </location>
</feature>
<keyword evidence="1" id="KW-0472">Membrane</keyword>
<dbReference type="PANTHER" id="PTHR39165:SF1">
    <property type="entry name" value="DUF456 DOMAIN-CONTAINING PROTEIN"/>
    <property type="match status" value="1"/>
</dbReference>
<evidence type="ECO:0000256" key="1">
    <source>
        <dbReference type="SAM" id="Phobius"/>
    </source>
</evidence>
<proteinExistence type="predicted"/>
<keyword evidence="3" id="KW-1185">Reference proteome</keyword>
<keyword evidence="1" id="KW-0812">Transmembrane</keyword>
<dbReference type="InterPro" id="IPR007403">
    <property type="entry name" value="DUF456"/>
</dbReference>
<gene>
    <name evidence="2" type="ORF">IQ249_19345</name>
</gene>
<evidence type="ECO:0000313" key="3">
    <source>
        <dbReference type="Proteomes" id="UP000654482"/>
    </source>
</evidence>
<reference evidence="2" key="1">
    <citation type="submission" date="2020-10" db="EMBL/GenBank/DDBJ databases">
        <authorList>
            <person name="Castelo-Branco R."/>
            <person name="Eusebio N."/>
            <person name="Adriana R."/>
            <person name="Vieira A."/>
            <person name="Brugerolle De Fraissinette N."/>
            <person name="Rezende De Castro R."/>
            <person name="Schneider M.P."/>
            <person name="Vasconcelos V."/>
            <person name="Leao P.N."/>
        </authorList>
    </citation>
    <scope>NUCLEOTIDE SEQUENCE</scope>
    <source>
        <strain evidence="2">LEGE 07157</strain>
    </source>
</reference>
<feature type="transmembrane region" description="Helical" evidence="1">
    <location>
        <begin position="108"/>
        <end position="126"/>
    </location>
</feature>
<sequence length="179" mass="18917">MDLQILYWILVAIMFVGAIGELIPGMPGAALILGSICIWAIATKFAGIGWPIFAVFFILILSSAIEFLATYWGAKKFGASRWGQIGAVVGLILGVLGLLPALPFGGPVIGILIGPFIGAFVGEWLFRRKQDGESRLKVAFKASLGTVMGSVIGNLIDGSLAIVAVIIFVATTWDLVPLL</sequence>
<dbReference type="PANTHER" id="PTHR39165">
    <property type="entry name" value="IG HYPOTHETICAL 17883"/>
    <property type="match status" value="1"/>
</dbReference>
<evidence type="ECO:0000313" key="2">
    <source>
        <dbReference type="EMBL" id="MBE9118055.1"/>
    </source>
</evidence>
<dbReference type="Pfam" id="PF04306">
    <property type="entry name" value="DUF456"/>
    <property type="match status" value="1"/>
</dbReference>
<protein>
    <submittedName>
        <fullName evidence="2">DUF456 domain-containing protein</fullName>
    </submittedName>
</protein>
<accession>A0A8J7DZD6</accession>
<dbReference type="Proteomes" id="UP000654482">
    <property type="component" value="Unassembled WGS sequence"/>
</dbReference>
<keyword evidence="1" id="KW-1133">Transmembrane helix</keyword>